<dbReference type="OrthoDB" id="2160638at2759"/>
<evidence type="ECO:0000256" key="2">
    <source>
        <dbReference type="ARBA" id="ARBA00022729"/>
    </source>
</evidence>
<dbReference type="InterPro" id="IPR017853">
    <property type="entry name" value="GH"/>
</dbReference>
<evidence type="ECO:0000313" key="6">
    <source>
        <dbReference type="EMBL" id="EAU87747.2"/>
    </source>
</evidence>
<comment type="similarity">
    <text evidence="1 4">Belongs to the glycosyl hydrolase 30 family.</text>
</comment>
<dbReference type="AlphaFoldDB" id="A8NIR7"/>
<dbReference type="VEuPathDB" id="FungiDB:CC1G_11025"/>
<dbReference type="PANTHER" id="PTHR11069:SF23">
    <property type="entry name" value="LYSOSOMAL ACID GLUCOSYLCERAMIDASE"/>
    <property type="match status" value="1"/>
</dbReference>
<evidence type="ECO:0000313" key="7">
    <source>
        <dbReference type="Proteomes" id="UP000001861"/>
    </source>
</evidence>
<dbReference type="OMA" id="IPYMQMA"/>
<dbReference type="PANTHER" id="PTHR11069">
    <property type="entry name" value="GLUCOSYLCERAMIDASE"/>
    <property type="match status" value="1"/>
</dbReference>
<organism evidence="6 7">
    <name type="scientific">Coprinopsis cinerea (strain Okayama-7 / 130 / ATCC MYA-4618 / FGSC 9003)</name>
    <name type="common">Inky cap fungus</name>
    <name type="synonym">Hormographiella aspergillata</name>
    <dbReference type="NCBI Taxonomy" id="240176"/>
    <lineage>
        <taxon>Eukaryota</taxon>
        <taxon>Fungi</taxon>
        <taxon>Dikarya</taxon>
        <taxon>Basidiomycota</taxon>
        <taxon>Agaricomycotina</taxon>
        <taxon>Agaricomycetes</taxon>
        <taxon>Agaricomycetidae</taxon>
        <taxon>Agaricales</taxon>
        <taxon>Agaricineae</taxon>
        <taxon>Psathyrellaceae</taxon>
        <taxon>Coprinopsis</taxon>
    </lineage>
</organism>
<dbReference type="RefSeq" id="XP_001834055.2">
    <property type="nucleotide sequence ID" value="XM_001834003.2"/>
</dbReference>
<dbReference type="GO" id="GO:0006680">
    <property type="term" value="P:glucosylceramide catabolic process"/>
    <property type="evidence" value="ECO:0007669"/>
    <property type="project" value="TreeGrafter"/>
</dbReference>
<dbReference type="SUPFAM" id="SSF51445">
    <property type="entry name" value="(Trans)glycosidases"/>
    <property type="match status" value="1"/>
</dbReference>
<dbReference type="GO" id="GO:0016020">
    <property type="term" value="C:membrane"/>
    <property type="evidence" value="ECO:0007669"/>
    <property type="project" value="GOC"/>
</dbReference>
<dbReference type="InterPro" id="IPR033453">
    <property type="entry name" value="Glyco_hydro_30_TIM-barrel"/>
</dbReference>
<keyword evidence="7" id="KW-1185">Reference proteome</keyword>
<dbReference type="Pfam" id="PF02055">
    <property type="entry name" value="Glyco_hydro_30"/>
    <property type="match status" value="1"/>
</dbReference>
<dbReference type="EMBL" id="AACS02000010">
    <property type="protein sequence ID" value="EAU87747.2"/>
    <property type="molecule type" value="Genomic_DNA"/>
</dbReference>
<evidence type="ECO:0000256" key="1">
    <source>
        <dbReference type="ARBA" id="ARBA00005382"/>
    </source>
</evidence>
<proteinExistence type="inferred from homology"/>
<evidence type="ECO:0000256" key="3">
    <source>
        <dbReference type="ARBA" id="ARBA00022801"/>
    </source>
</evidence>
<sequence>MAARPDLFTLRPPTHDVSPDATHEIAGTWAADRVGDLTGDLGCVEDANAAGLSYLRIPLGASDFAASRYSFDDVDGDTCLNDFDINNAPPYLFSVLSDIQAINSMLRVHLVPWSPPAWMKTSGTMNGGSLKPEYAELYAHYLLKALQGFKGKGITAYAISIQNEPGHDNPTYPTARLSVEMEAQVGRILKGLMRANGWSGTKLIGYDHNWDNAGTYPVQLMQQAADVFDGVAFHCYAGSVGQQDLFNRAFPIKNVPAFMARIGGPTLSFIGNVPPLSAIQHNARAALMWNIALDDNGNPKIPGTASCGGPGCRGIVTINNDGTWSVNQECSLSWALRVGAYVTYRAKSTDWLRYSLVVLNWNDSVGGWNPQDVTATIEFRGKRVTFTFPVGITTLWWYAPSIARNPGRHFEEREMEVFVEHNGTITSFVGFQN</sequence>
<reference evidence="6 7" key="1">
    <citation type="journal article" date="2010" name="Proc. Natl. Acad. Sci. U.S.A.">
        <title>Insights into evolution of multicellular fungi from the assembled chromosomes of the mushroom Coprinopsis cinerea (Coprinus cinereus).</title>
        <authorList>
            <person name="Stajich J.E."/>
            <person name="Wilke S.K."/>
            <person name="Ahren D."/>
            <person name="Au C.H."/>
            <person name="Birren B.W."/>
            <person name="Borodovsky M."/>
            <person name="Burns C."/>
            <person name="Canback B."/>
            <person name="Casselton L.A."/>
            <person name="Cheng C.K."/>
            <person name="Deng J."/>
            <person name="Dietrich F.S."/>
            <person name="Fargo D.C."/>
            <person name="Farman M.L."/>
            <person name="Gathman A.C."/>
            <person name="Goldberg J."/>
            <person name="Guigo R."/>
            <person name="Hoegger P.J."/>
            <person name="Hooker J.B."/>
            <person name="Huggins A."/>
            <person name="James T.Y."/>
            <person name="Kamada T."/>
            <person name="Kilaru S."/>
            <person name="Kodira C."/>
            <person name="Kues U."/>
            <person name="Kupfer D."/>
            <person name="Kwan H.S."/>
            <person name="Lomsadze A."/>
            <person name="Li W."/>
            <person name="Lilly W.W."/>
            <person name="Ma L.J."/>
            <person name="Mackey A.J."/>
            <person name="Manning G."/>
            <person name="Martin F."/>
            <person name="Muraguchi H."/>
            <person name="Natvig D.O."/>
            <person name="Palmerini H."/>
            <person name="Ramesh M.A."/>
            <person name="Rehmeyer C.J."/>
            <person name="Roe B.A."/>
            <person name="Shenoy N."/>
            <person name="Stanke M."/>
            <person name="Ter-Hovhannisyan V."/>
            <person name="Tunlid A."/>
            <person name="Velagapudi R."/>
            <person name="Vision T.J."/>
            <person name="Zeng Q."/>
            <person name="Zolan M.E."/>
            <person name="Pukkila P.J."/>
        </authorList>
    </citation>
    <scope>NUCLEOTIDE SEQUENCE [LARGE SCALE GENOMIC DNA]</scope>
    <source>
        <strain evidence="7">Okayama-7 / 130 / ATCC MYA-4618 / FGSC 9003</strain>
    </source>
</reference>
<keyword evidence="2" id="KW-0732">Signal</keyword>
<protein>
    <submittedName>
        <fullName evidence="6">Glycosyl hydrolase family 30</fullName>
    </submittedName>
</protein>
<evidence type="ECO:0000259" key="5">
    <source>
        <dbReference type="Pfam" id="PF02055"/>
    </source>
</evidence>
<dbReference type="GO" id="GO:0004348">
    <property type="term" value="F:glucosylceramidase activity"/>
    <property type="evidence" value="ECO:0007669"/>
    <property type="project" value="InterPro"/>
</dbReference>
<gene>
    <name evidence="6" type="ORF">CC1G_11025</name>
</gene>
<dbReference type="GeneID" id="6010560"/>
<dbReference type="KEGG" id="cci:CC1G_11025"/>
<accession>A8NIR7</accession>
<keyword evidence="4" id="KW-0326">Glycosidase</keyword>
<dbReference type="InParanoid" id="A8NIR7"/>
<evidence type="ECO:0000256" key="4">
    <source>
        <dbReference type="RuleBase" id="RU361188"/>
    </source>
</evidence>
<comment type="caution">
    <text evidence="6">The sequence shown here is derived from an EMBL/GenBank/DDBJ whole genome shotgun (WGS) entry which is preliminary data.</text>
</comment>
<dbReference type="Gene3D" id="3.20.20.80">
    <property type="entry name" value="Glycosidases"/>
    <property type="match status" value="1"/>
</dbReference>
<dbReference type="Proteomes" id="UP000001861">
    <property type="component" value="Unassembled WGS sequence"/>
</dbReference>
<dbReference type="HOGENOM" id="CLU_014379_2_1_1"/>
<dbReference type="eggNOG" id="KOG2566">
    <property type="taxonomic scope" value="Eukaryota"/>
</dbReference>
<dbReference type="InterPro" id="IPR001139">
    <property type="entry name" value="Glyco_hydro_30"/>
</dbReference>
<name>A8NIR7_COPC7</name>
<feature type="domain" description="Glycosyl hydrolase family 30 TIM-barrel" evidence="5">
    <location>
        <begin position="51"/>
        <end position="243"/>
    </location>
</feature>
<keyword evidence="3 4" id="KW-0378">Hydrolase</keyword>